<protein>
    <recommendedName>
        <fullName evidence="1">NAD-dependent epimerase/dehydratase domain-containing protein</fullName>
    </recommendedName>
</protein>
<dbReference type="NCBIfam" id="TIGR01409">
    <property type="entry name" value="TAT_signal_seq"/>
    <property type="match status" value="1"/>
</dbReference>
<evidence type="ECO:0000313" key="2">
    <source>
        <dbReference type="EMBL" id="SVC81172.1"/>
    </source>
</evidence>
<dbReference type="Gene3D" id="3.40.50.720">
    <property type="entry name" value="NAD(P)-binding Rossmann-like Domain"/>
    <property type="match status" value="1"/>
</dbReference>
<proteinExistence type="predicted"/>
<organism evidence="2">
    <name type="scientific">marine metagenome</name>
    <dbReference type="NCBI Taxonomy" id="408172"/>
    <lineage>
        <taxon>unclassified sequences</taxon>
        <taxon>metagenomes</taxon>
        <taxon>ecological metagenomes</taxon>
    </lineage>
</organism>
<feature type="non-terminal residue" evidence="2">
    <location>
        <position position="141"/>
    </location>
</feature>
<evidence type="ECO:0000259" key="1">
    <source>
        <dbReference type="Pfam" id="PF01370"/>
    </source>
</evidence>
<dbReference type="InterPro" id="IPR036291">
    <property type="entry name" value="NAD(P)-bd_dom_sf"/>
</dbReference>
<sequence length="141" mass="15568">MNRRDFLGASTTAVLGVGTLPHGLVAPWPFLDSEFLPSYQRRALRILILGGTGFIGPHQVRYALSRGHVVTLFNRGRTNTHLFPEVEKLVGDRNGDLEALKGRQWDVVLDNSGFEPHIVRDSARLLSGAVGQYLFVSTQSV</sequence>
<accession>A0A382Q9H4</accession>
<name>A0A382Q9H4_9ZZZZ</name>
<gene>
    <name evidence="2" type="ORF">METZ01_LOCUS334026</name>
</gene>
<reference evidence="2" key="1">
    <citation type="submission" date="2018-05" db="EMBL/GenBank/DDBJ databases">
        <authorList>
            <person name="Lanie J.A."/>
            <person name="Ng W.-L."/>
            <person name="Kazmierczak K.M."/>
            <person name="Andrzejewski T.M."/>
            <person name="Davidsen T.M."/>
            <person name="Wayne K.J."/>
            <person name="Tettelin H."/>
            <person name="Glass J.I."/>
            <person name="Rusch D."/>
            <person name="Podicherti R."/>
            <person name="Tsui H.-C.T."/>
            <person name="Winkler M.E."/>
        </authorList>
    </citation>
    <scope>NUCLEOTIDE SEQUENCE</scope>
</reference>
<dbReference type="InterPro" id="IPR001509">
    <property type="entry name" value="Epimerase_deHydtase"/>
</dbReference>
<dbReference type="SUPFAM" id="SSF51735">
    <property type="entry name" value="NAD(P)-binding Rossmann-fold domains"/>
    <property type="match status" value="1"/>
</dbReference>
<dbReference type="InterPro" id="IPR019546">
    <property type="entry name" value="TAT_signal_bac_arc"/>
</dbReference>
<dbReference type="Pfam" id="PF01370">
    <property type="entry name" value="Epimerase"/>
    <property type="match status" value="1"/>
</dbReference>
<feature type="domain" description="NAD-dependent epimerase/dehydratase" evidence="1">
    <location>
        <begin position="46"/>
        <end position="83"/>
    </location>
</feature>
<dbReference type="EMBL" id="UINC01112318">
    <property type="protein sequence ID" value="SVC81172.1"/>
    <property type="molecule type" value="Genomic_DNA"/>
</dbReference>
<dbReference type="AlphaFoldDB" id="A0A382Q9H4"/>